<keyword evidence="2" id="KW-1185">Reference proteome</keyword>
<dbReference type="PANTHER" id="PTHR35787:SF1">
    <property type="entry name" value="GLYCEROL UPTAKE OPERON ANTITERMINATOR REGULATORY PROTEIN"/>
    <property type="match status" value="1"/>
</dbReference>
<dbReference type="SUPFAM" id="SSF110391">
    <property type="entry name" value="GlpP-like"/>
    <property type="match status" value="1"/>
</dbReference>
<dbReference type="AlphaFoldDB" id="A0A6N7IXQ5"/>
<dbReference type="Pfam" id="PF04309">
    <property type="entry name" value="G3P_antiterm"/>
    <property type="match status" value="1"/>
</dbReference>
<dbReference type="EMBL" id="VOGC01000002">
    <property type="protein sequence ID" value="MQN01071.1"/>
    <property type="molecule type" value="Genomic_DNA"/>
</dbReference>
<reference evidence="1" key="1">
    <citation type="journal article" date="2020" name="Appl. Environ. Microbiol.">
        <title>Medium-Chain Fatty Acid Synthesis by 'Candidatus Weimeria bifida' gen. nov., sp. nov., and 'Candidatus Pseudoramibacter fermentans' sp. nov.</title>
        <authorList>
            <person name="Scarborough M.J."/>
            <person name="Myers K.S."/>
            <person name="Donohue T.J."/>
            <person name="Noguera D.R."/>
        </authorList>
    </citation>
    <scope>NUCLEOTIDE SEQUENCE</scope>
    <source>
        <strain evidence="1">LCO1.1</strain>
    </source>
</reference>
<dbReference type="Gene3D" id="3.20.20.70">
    <property type="entry name" value="Aldolase class I"/>
    <property type="match status" value="1"/>
</dbReference>
<sequence length="192" mass="21092">MDHREFIDRISADPIITAAKSDEGLEKSFKADSEAVFILYGEVATIPGIVKKIKEHNKIAMVHIDLINGLSSKTAAVDFIRRYTDADGIITTKVPLMQYARKLGLNTVLRYFVLDSIALDNIKKQSQPGMVQSDIIEILPGVILPSVIKQIDEISRVPIMAGGLIRTKDEVLSALNGGAVAISTTNEKVWFL</sequence>
<dbReference type="InterPro" id="IPR013785">
    <property type="entry name" value="Aldolase_TIM"/>
</dbReference>
<dbReference type="InterPro" id="IPR006699">
    <property type="entry name" value="GlpP"/>
</dbReference>
<dbReference type="PANTHER" id="PTHR35787">
    <property type="entry name" value="GLYCEROL UPTAKE OPERON ANTITERMINATOR REGULATORY PROTEIN"/>
    <property type="match status" value="1"/>
</dbReference>
<protein>
    <submittedName>
        <fullName evidence="1">Glycerol-3-phosphate responsive antiterminator</fullName>
    </submittedName>
</protein>
<dbReference type="GO" id="GO:0006071">
    <property type="term" value="P:glycerol metabolic process"/>
    <property type="evidence" value="ECO:0007669"/>
    <property type="project" value="InterPro"/>
</dbReference>
<dbReference type="GO" id="GO:0006355">
    <property type="term" value="P:regulation of DNA-templated transcription"/>
    <property type="evidence" value="ECO:0007669"/>
    <property type="project" value="InterPro"/>
</dbReference>
<gene>
    <name evidence="1" type="ORF">FRC54_03705</name>
</gene>
<evidence type="ECO:0000313" key="1">
    <source>
        <dbReference type="EMBL" id="MQN01071.1"/>
    </source>
</evidence>
<name>A0A6N7IXQ5_9FIRM</name>
<comment type="caution">
    <text evidence="1">The sequence shown here is derived from an EMBL/GenBank/DDBJ whole genome shotgun (WGS) entry which is preliminary data.</text>
</comment>
<dbReference type="Proteomes" id="UP000460257">
    <property type="component" value="Unassembled WGS sequence"/>
</dbReference>
<proteinExistence type="predicted"/>
<dbReference type="PIRSF" id="PIRSF016897">
    <property type="entry name" value="GlpP"/>
    <property type="match status" value="1"/>
</dbReference>
<organism evidence="1 2">
    <name type="scientific">Candidatus Weimeria bifida</name>
    <dbReference type="NCBI Taxonomy" id="2599074"/>
    <lineage>
        <taxon>Bacteria</taxon>
        <taxon>Bacillati</taxon>
        <taxon>Bacillota</taxon>
        <taxon>Clostridia</taxon>
        <taxon>Lachnospirales</taxon>
        <taxon>Lachnospiraceae</taxon>
        <taxon>Candidatus Weimeria</taxon>
    </lineage>
</organism>
<evidence type="ECO:0000313" key="2">
    <source>
        <dbReference type="Proteomes" id="UP000460257"/>
    </source>
</evidence>
<accession>A0A6N7IXQ5</accession>